<accession>A0A6P6RU84</accession>
<dbReference type="AlphaFoldDB" id="A0A6P6RU84"/>
<dbReference type="GeneID" id="34620053"/>
<reference evidence="3" key="1">
    <citation type="submission" date="2025-08" db="UniProtKB">
        <authorList>
            <consortium name="RefSeq"/>
        </authorList>
    </citation>
    <scope>IDENTIFICATION</scope>
</reference>
<feature type="compositionally biased region" description="Low complexity" evidence="1">
    <location>
        <begin position="144"/>
        <end position="168"/>
    </location>
</feature>
<proteinExistence type="predicted"/>
<evidence type="ECO:0000313" key="2">
    <source>
        <dbReference type="Proteomes" id="UP000515125"/>
    </source>
</evidence>
<dbReference type="RefSeq" id="XP_026191388.1">
    <property type="nucleotide sequence ID" value="XM_026335603.1"/>
</dbReference>
<gene>
    <name evidence="3" type="primary">LOC34620053</name>
</gene>
<organism evidence="2 3">
    <name type="scientific">Cyclospora cayetanensis</name>
    <dbReference type="NCBI Taxonomy" id="88456"/>
    <lineage>
        <taxon>Eukaryota</taxon>
        <taxon>Sar</taxon>
        <taxon>Alveolata</taxon>
        <taxon>Apicomplexa</taxon>
        <taxon>Conoidasida</taxon>
        <taxon>Coccidia</taxon>
        <taxon>Eucoccidiorida</taxon>
        <taxon>Eimeriorina</taxon>
        <taxon>Eimeriidae</taxon>
        <taxon>Cyclospora</taxon>
    </lineage>
</organism>
<protein>
    <submittedName>
        <fullName evidence="3">Uncharacterized protein LOC34620053</fullName>
    </submittedName>
</protein>
<feature type="region of interest" description="Disordered" evidence="1">
    <location>
        <begin position="144"/>
        <end position="177"/>
    </location>
</feature>
<sequence>MHLQRGDIDEGVLEALGCLLTRSAPYLTHLTLEDRRAAARLLDPPRSAVTARATRHAKQLPLHGEGSPGALRTAALSPEASATAQREEGSQCLKIEAIPPPLTAGEEQRILTWLASRPSSSRLAGRTAASEDFAAASASAEAASPHPAAMPASPLPASGVAASATSAAENETLTPPEDALANTAADRAGRHRLLNPEPAVQTPHRTADPAAASPAGAARAHCMSAVSAAPAARASCFACGELQAPACTAAALTRQ</sequence>
<evidence type="ECO:0000313" key="3">
    <source>
        <dbReference type="RefSeq" id="XP_026191388.1"/>
    </source>
</evidence>
<name>A0A6P6RU84_9EIME</name>
<evidence type="ECO:0000256" key="1">
    <source>
        <dbReference type="SAM" id="MobiDB-lite"/>
    </source>
</evidence>
<dbReference type="Proteomes" id="UP000515125">
    <property type="component" value="Unplaced"/>
</dbReference>
<feature type="region of interest" description="Disordered" evidence="1">
    <location>
        <begin position="47"/>
        <end position="71"/>
    </location>
</feature>
<keyword evidence="2" id="KW-1185">Reference proteome</keyword>